<gene>
    <name evidence="2" type="ORF">CW686_06510</name>
</gene>
<feature type="region of interest" description="Disordered" evidence="1">
    <location>
        <begin position="1"/>
        <end position="23"/>
    </location>
</feature>
<sequence>MGLFDDANRKYDLRKEKEKENQEREALRTAKLIQAERQLINKFSSYLPKMSSELYQKKFDTTINQTDLHPWIIVKDYPISKWVKLMYKQSDSNEKNGIVTASISSSKSDEVVCIEYIVDEKERVRMSDGTDFILEDEVVKHYEAILDKL</sequence>
<dbReference type="RefSeq" id="WP_101142025.1">
    <property type="nucleotide sequence ID" value="NZ_PIWO01000012.1"/>
</dbReference>
<dbReference type="AlphaFoldDB" id="A0A855GPC6"/>
<accession>A0A855GPC6</accession>
<evidence type="ECO:0000313" key="2">
    <source>
        <dbReference type="EMBL" id="PKE26156.1"/>
    </source>
</evidence>
<dbReference type="EMBL" id="PIXC01000012">
    <property type="protein sequence ID" value="PKE26156.1"/>
    <property type="molecule type" value="Genomic_DNA"/>
</dbReference>
<organism evidence="2 3">
    <name type="scientific">Macrococcoides caseolyticum</name>
    <dbReference type="NCBI Taxonomy" id="69966"/>
    <lineage>
        <taxon>Bacteria</taxon>
        <taxon>Bacillati</taxon>
        <taxon>Bacillota</taxon>
        <taxon>Bacilli</taxon>
        <taxon>Bacillales</taxon>
        <taxon>Staphylococcaceae</taxon>
        <taxon>Macrococcoides</taxon>
    </lineage>
</organism>
<reference evidence="2 3" key="1">
    <citation type="submission" date="2017-12" db="EMBL/GenBank/DDBJ databases">
        <title>Genomics of Macrococcus caseolyticus.</title>
        <authorList>
            <person name="MacFadyen A.C."/>
            <person name="Paterson G.K."/>
        </authorList>
    </citation>
    <scope>NUCLEOTIDE SEQUENCE [LARGE SCALE GENOMIC DNA]</scope>
    <source>
        <strain evidence="2 3">5788_EF188</strain>
    </source>
</reference>
<evidence type="ECO:0000256" key="1">
    <source>
        <dbReference type="SAM" id="MobiDB-lite"/>
    </source>
</evidence>
<protein>
    <submittedName>
        <fullName evidence="2">Uncharacterized protein</fullName>
    </submittedName>
</protein>
<evidence type="ECO:0000313" key="3">
    <source>
        <dbReference type="Proteomes" id="UP000233482"/>
    </source>
</evidence>
<dbReference type="Proteomes" id="UP000233482">
    <property type="component" value="Unassembled WGS sequence"/>
</dbReference>
<comment type="caution">
    <text evidence="2">The sequence shown here is derived from an EMBL/GenBank/DDBJ whole genome shotgun (WGS) entry which is preliminary data.</text>
</comment>
<proteinExistence type="predicted"/>
<name>A0A855GPC6_9STAP</name>